<dbReference type="PANTHER" id="PTHR35526:SF3">
    <property type="entry name" value="ANTI-SIGMA-F FACTOR RSBW"/>
    <property type="match status" value="1"/>
</dbReference>
<organism evidence="2 3">
    <name type="scientific">Streptomyces finlayi</name>
    <dbReference type="NCBI Taxonomy" id="67296"/>
    <lineage>
        <taxon>Bacteria</taxon>
        <taxon>Bacillati</taxon>
        <taxon>Actinomycetota</taxon>
        <taxon>Actinomycetes</taxon>
        <taxon>Kitasatosporales</taxon>
        <taxon>Streptomycetaceae</taxon>
        <taxon>Streptomyces</taxon>
    </lineage>
</organism>
<name>A0A918X651_9ACTN</name>
<dbReference type="InterPro" id="IPR036890">
    <property type="entry name" value="HATPase_C_sf"/>
</dbReference>
<dbReference type="CDD" id="cd16936">
    <property type="entry name" value="HATPase_RsbW-like"/>
    <property type="match status" value="1"/>
</dbReference>
<protein>
    <recommendedName>
        <fullName evidence="4">ATP-binding protein</fullName>
    </recommendedName>
</protein>
<evidence type="ECO:0000313" key="3">
    <source>
        <dbReference type="Proteomes" id="UP000638353"/>
    </source>
</evidence>
<comment type="caution">
    <text evidence="2">The sequence shown here is derived from an EMBL/GenBank/DDBJ whole genome shotgun (WGS) entry which is preliminary data.</text>
</comment>
<proteinExistence type="predicted"/>
<gene>
    <name evidence="2" type="ORF">GCM10010334_71270</name>
</gene>
<feature type="region of interest" description="Disordered" evidence="1">
    <location>
        <begin position="1"/>
        <end position="31"/>
    </location>
</feature>
<evidence type="ECO:0000313" key="2">
    <source>
        <dbReference type="EMBL" id="GHD13303.1"/>
    </source>
</evidence>
<dbReference type="PANTHER" id="PTHR35526">
    <property type="entry name" value="ANTI-SIGMA-F FACTOR RSBW-RELATED"/>
    <property type="match status" value="1"/>
</dbReference>
<dbReference type="Gene3D" id="3.30.565.10">
    <property type="entry name" value="Histidine kinase-like ATPase, C-terminal domain"/>
    <property type="match status" value="1"/>
</dbReference>
<accession>A0A918X651</accession>
<dbReference type="EMBL" id="BMVC01000019">
    <property type="protein sequence ID" value="GHD13303.1"/>
    <property type="molecule type" value="Genomic_DNA"/>
</dbReference>
<dbReference type="AlphaFoldDB" id="A0A918X651"/>
<dbReference type="Proteomes" id="UP000638353">
    <property type="component" value="Unassembled WGS sequence"/>
</dbReference>
<reference evidence="2" key="2">
    <citation type="submission" date="2020-09" db="EMBL/GenBank/DDBJ databases">
        <authorList>
            <person name="Sun Q."/>
            <person name="Ohkuma M."/>
        </authorList>
    </citation>
    <scope>NUCLEOTIDE SEQUENCE</scope>
    <source>
        <strain evidence="2">JCM 4637</strain>
    </source>
</reference>
<sequence>MALPARKPQITHPSTPTETPENLGRDASPRPASGSYLSNVLELGLGPAVFSARQYQHTPQSVAESRAFTLQCLTRWRLTHPHEDFARTAQDLVGELVHSAVSHSSPAAAHPANGPWVSLHLRPHTLICAVSDLRADFAHPPPRPAAHSDKHGLLHIDHLSNRWGWHPISPQGITVWAQLQLPAHEGAPTSPREGGAPNPPL</sequence>
<evidence type="ECO:0008006" key="4">
    <source>
        <dbReference type="Google" id="ProtNLM"/>
    </source>
</evidence>
<reference evidence="2" key="1">
    <citation type="journal article" date="2014" name="Int. J. Syst. Evol. Microbiol.">
        <title>Complete genome sequence of Corynebacterium casei LMG S-19264T (=DSM 44701T), isolated from a smear-ripened cheese.</title>
        <authorList>
            <consortium name="US DOE Joint Genome Institute (JGI-PGF)"/>
            <person name="Walter F."/>
            <person name="Albersmeier A."/>
            <person name="Kalinowski J."/>
            <person name="Ruckert C."/>
        </authorList>
    </citation>
    <scope>NUCLEOTIDE SEQUENCE</scope>
    <source>
        <strain evidence="2">JCM 4637</strain>
    </source>
</reference>
<dbReference type="InterPro" id="IPR050267">
    <property type="entry name" value="Anti-sigma-factor_SerPK"/>
</dbReference>
<evidence type="ECO:0000256" key="1">
    <source>
        <dbReference type="SAM" id="MobiDB-lite"/>
    </source>
</evidence>
<feature type="compositionally biased region" description="Polar residues" evidence="1">
    <location>
        <begin position="11"/>
        <end position="20"/>
    </location>
</feature>